<dbReference type="SUPFAM" id="SSF81624">
    <property type="entry name" value="N-terminal domain of MutM-like DNA repair proteins"/>
    <property type="match status" value="1"/>
</dbReference>
<proteinExistence type="inferred from homology"/>
<dbReference type="PANTHER" id="PTHR42697:SF1">
    <property type="entry name" value="ENDONUCLEASE 8"/>
    <property type="match status" value="1"/>
</dbReference>
<gene>
    <name evidence="15" type="ORF">UFOPK2195_00321</name>
</gene>
<keyword evidence="11" id="KW-0511">Multifunctional enzyme</keyword>
<reference evidence="15" key="1">
    <citation type="submission" date="2020-05" db="EMBL/GenBank/DDBJ databases">
        <authorList>
            <person name="Chiriac C."/>
            <person name="Salcher M."/>
            <person name="Ghai R."/>
            <person name="Kavagutti S V."/>
        </authorList>
    </citation>
    <scope>NUCLEOTIDE SEQUENCE</scope>
</reference>
<evidence type="ECO:0000256" key="5">
    <source>
        <dbReference type="ARBA" id="ARBA00022771"/>
    </source>
</evidence>
<keyword evidence="5" id="KW-0863">Zinc-finger</keyword>
<feature type="domain" description="FPG-type" evidence="14">
    <location>
        <begin position="223"/>
        <end position="259"/>
    </location>
</feature>
<keyword evidence="7" id="KW-0862">Zinc</keyword>
<comment type="similarity">
    <text evidence="1">Belongs to the FPG family.</text>
</comment>
<dbReference type="InterPro" id="IPR015887">
    <property type="entry name" value="DNA_glyclase_Znf_dom_DNA_BS"/>
</dbReference>
<dbReference type="Pfam" id="PF06831">
    <property type="entry name" value="H2TH"/>
    <property type="match status" value="1"/>
</dbReference>
<evidence type="ECO:0000256" key="4">
    <source>
        <dbReference type="ARBA" id="ARBA00022763"/>
    </source>
</evidence>
<evidence type="ECO:0000256" key="6">
    <source>
        <dbReference type="ARBA" id="ARBA00022801"/>
    </source>
</evidence>
<evidence type="ECO:0000256" key="8">
    <source>
        <dbReference type="ARBA" id="ARBA00023125"/>
    </source>
</evidence>
<dbReference type="Gene3D" id="3.20.190.10">
    <property type="entry name" value="MutM-like, N-terminal"/>
    <property type="match status" value="1"/>
</dbReference>
<dbReference type="InterPro" id="IPR035937">
    <property type="entry name" value="FPG_N"/>
</dbReference>
<evidence type="ECO:0000256" key="10">
    <source>
        <dbReference type="ARBA" id="ARBA00023239"/>
    </source>
</evidence>
<dbReference type="GO" id="GO:0000703">
    <property type="term" value="F:oxidized pyrimidine nucleobase lesion DNA N-glycosylase activity"/>
    <property type="evidence" value="ECO:0007669"/>
    <property type="project" value="TreeGrafter"/>
</dbReference>
<keyword evidence="6" id="KW-0378">Hydrolase</keyword>
<dbReference type="EMBL" id="CAEZWH010000038">
    <property type="protein sequence ID" value="CAB4648222.1"/>
    <property type="molecule type" value="Genomic_DNA"/>
</dbReference>
<keyword evidence="10" id="KW-0456">Lyase</keyword>
<dbReference type="Gene3D" id="1.10.8.50">
    <property type="match status" value="1"/>
</dbReference>
<keyword evidence="12" id="KW-0326">Glycosidase</keyword>
<dbReference type="EC" id="4.2.99.18" evidence="2"/>
<dbReference type="PANTHER" id="PTHR42697">
    <property type="entry name" value="ENDONUCLEASE 8"/>
    <property type="match status" value="1"/>
</dbReference>
<keyword evidence="8" id="KW-0238">DNA-binding</keyword>
<organism evidence="15">
    <name type="scientific">freshwater metagenome</name>
    <dbReference type="NCBI Taxonomy" id="449393"/>
    <lineage>
        <taxon>unclassified sequences</taxon>
        <taxon>metagenomes</taxon>
        <taxon>ecological metagenomes</taxon>
    </lineage>
</organism>
<dbReference type="InterPro" id="IPR010979">
    <property type="entry name" value="Ribosomal_uS13-like_H2TH"/>
</dbReference>
<keyword evidence="3" id="KW-0479">Metal-binding</keyword>
<evidence type="ECO:0000259" key="14">
    <source>
        <dbReference type="PROSITE" id="PS51066"/>
    </source>
</evidence>
<dbReference type="SUPFAM" id="SSF46946">
    <property type="entry name" value="S13-like H2TH domain"/>
    <property type="match status" value="1"/>
</dbReference>
<evidence type="ECO:0000256" key="9">
    <source>
        <dbReference type="ARBA" id="ARBA00023204"/>
    </source>
</evidence>
<dbReference type="AlphaFoldDB" id="A0A6J6KFB0"/>
<evidence type="ECO:0000256" key="7">
    <source>
        <dbReference type="ARBA" id="ARBA00022833"/>
    </source>
</evidence>
<keyword evidence="9" id="KW-0234">DNA repair</keyword>
<evidence type="ECO:0000313" key="15">
    <source>
        <dbReference type="EMBL" id="CAB4648222.1"/>
    </source>
</evidence>
<evidence type="ECO:0000256" key="13">
    <source>
        <dbReference type="ARBA" id="ARBA00044632"/>
    </source>
</evidence>
<evidence type="ECO:0000256" key="1">
    <source>
        <dbReference type="ARBA" id="ARBA00009409"/>
    </source>
</evidence>
<dbReference type="SMART" id="SM01232">
    <property type="entry name" value="H2TH"/>
    <property type="match status" value="1"/>
</dbReference>
<dbReference type="PROSITE" id="PS51066">
    <property type="entry name" value="ZF_FPG_2"/>
    <property type="match status" value="1"/>
</dbReference>
<evidence type="ECO:0000256" key="12">
    <source>
        <dbReference type="ARBA" id="ARBA00023295"/>
    </source>
</evidence>
<name>A0A6J6KFB0_9ZZZZ</name>
<accession>A0A6J6KFB0</accession>
<evidence type="ECO:0000256" key="2">
    <source>
        <dbReference type="ARBA" id="ARBA00012720"/>
    </source>
</evidence>
<dbReference type="SUPFAM" id="SSF57716">
    <property type="entry name" value="Glucocorticoid receptor-like (DNA-binding domain)"/>
    <property type="match status" value="1"/>
</dbReference>
<dbReference type="GO" id="GO:0008270">
    <property type="term" value="F:zinc ion binding"/>
    <property type="evidence" value="ECO:0007669"/>
    <property type="project" value="UniProtKB-KW"/>
</dbReference>
<dbReference type="GO" id="GO:0140078">
    <property type="term" value="F:class I DNA-(apurinic or apyrimidinic site) endonuclease activity"/>
    <property type="evidence" value="ECO:0007669"/>
    <property type="project" value="UniProtKB-EC"/>
</dbReference>
<dbReference type="GO" id="GO:0003684">
    <property type="term" value="F:damaged DNA binding"/>
    <property type="evidence" value="ECO:0007669"/>
    <property type="project" value="InterPro"/>
</dbReference>
<evidence type="ECO:0000256" key="11">
    <source>
        <dbReference type="ARBA" id="ARBA00023268"/>
    </source>
</evidence>
<dbReference type="GO" id="GO:0006284">
    <property type="term" value="P:base-excision repair"/>
    <property type="evidence" value="ECO:0007669"/>
    <property type="project" value="InterPro"/>
</dbReference>
<evidence type="ECO:0000256" key="3">
    <source>
        <dbReference type="ARBA" id="ARBA00022723"/>
    </source>
</evidence>
<keyword evidence="4" id="KW-0227">DNA damage</keyword>
<comment type="catalytic activity">
    <reaction evidence="13">
        <text>2'-deoxyribonucleotide-(2'-deoxyribose 5'-phosphate)-2'-deoxyribonucleotide-DNA = a 3'-end 2'-deoxyribonucleotide-(2,3-dehydro-2,3-deoxyribose 5'-phosphate)-DNA + a 5'-end 5'-phospho-2'-deoxyribonucleoside-DNA + H(+)</text>
        <dbReference type="Rhea" id="RHEA:66592"/>
        <dbReference type="Rhea" id="RHEA-COMP:13180"/>
        <dbReference type="Rhea" id="RHEA-COMP:16897"/>
        <dbReference type="Rhea" id="RHEA-COMP:17067"/>
        <dbReference type="ChEBI" id="CHEBI:15378"/>
        <dbReference type="ChEBI" id="CHEBI:136412"/>
        <dbReference type="ChEBI" id="CHEBI:157695"/>
        <dbReference type="ChEBI" id="CHEBI:167181"/>
        <dbReference type="EC" id="4.2.99.18"/>
    </reaction>
</comment>
<protein>
    <recommendedName>
        <fullName evidence="2">DNA-(apurinic or apyrimidinic site) lyase</fullName>
        <ecNumber evidence="2">4.2.99.18</ecNumber>
    </recommendedName>
</protein>
<dbReference type="InterPro" id="IPR000214">
    <property type="entry name" value="Znf_DNA_glyclase/AP_lyase"/>
</dbReference>
<dbReference type="PROSITE" id="PS01242">
    <property type="entry name" value="ZF_FPG_1"/>
    <property type="match status" value="1"/>
</dbReference>
<sequence length="306" mass="34534">MLESALYRSAVALRTALIGKELIRLNTPLSAGPLPEVGSTIEEVRCHNKSIEIVWDDGMVLETQLRLLGGWHLYRQGEVWKKPQDSAHVVVEVDEWVAACFNSSSVETYRDFDPRRHPLLGTLGPDLRSASADIEECVDRMMGYEERDETISEVLHDQRIMVGVGNVYRCEILWACEIHPWAQIGTLKRAECRELVQLAHEMLQSNYVHPAHKSAEGVTHELAAYGRQGKACHRCGDLIRVAHHGEASRVLYWCPGCQTAHQPLVRPNFTPLSIDRDGMYVDQHPAAQMFMQDVISARGNSQHNTH</sequence>
<dbReference type="InterPro" id="IPR015886">
    <property type="entry name" value="H2TH_FPG"/>
</dbReference>